<accession>F6B4P0</accession>
<dbReference type="InterPro" id="IPR054120">
    <property type="entry name" value="PBPA_dimer"/>
</dbReference>
<dbReference type="eggNOG" id="COG0768">
    <property type="taxonomic scope" value="Bacteria"/>
</dbReference>
<dbReference type="InterPro" id="IPR001460">
    <property type="entry name" value="PCN-bd_Tpept"/>
</dbReference>
<dbReference type="Proteomes" id="UP000009226">
    <property type="component" value="Chromosome"/>
</dbReference>
<dbReference type="PANTHER" id="PTHR30627">
    <property type="entry name" value="PEPTIDOGLYCAN D,D-TRANSPEPTIDASE"/>
    <property type="match status" value="1"/>
</dbReference>
<dbReference type="HOGENOM" id="CLU_009289_1_0_9"/>
<dbReference type="Pfam" id="PF21922">
    <property type="entry name" value="PBP_dimer_2"/>
    <property type="match status" value="1"/>
</dbReference>
<dbReference type="AlphaFoldDB" id="F6B4P0"/>
<dbReference type="GO" id="GO:0005886">
    <property type="term" value="C:plasma membrane"/>
    <property type="evidence" value="ECO:0007669"/>
    <property type="project" value="TreeGrafter"/>
</dbReference>
<dbReference type="SUPFAM" id="SSF56519">
    <property type="entry name" value="Penicillin binding protein dimerisation domain"/>
    <property type="match status" value="1"/>
</dbReference>
<dbReference type="KEGG" id="dca:Desca_1293"/>
<dbReference type="InterPro" id="IPR036138">
    <property type="entry name" value="PBP_dimer_sf"/>
</dbReference>
<dbReference type="STRING" id="868595.Desca_1293"/>
<dbReference type="RefSeq" id="WP_003541066.1">
    <property type="nucleotide sequence ID" value="NC_015565.1"/>
</dbReference>
<dbReference type="SUPFAM" id="SSF56601">
    <property type="entry name" value="beta-lactamase/transpeptidase-like"/>
    <property type="match status" value="1"/>
</dbReference>
<gene>
    <name evidence="4" type="ordered locus">Desca_1293</name>
</gene>
<keyword evidence="4" id="KW-0328">Glycosyltransferase</keyword>
<keyword evidence="4" id="KW-0808">Transferase</keyword>
<dbReference type="Gene3D" id="3.40.710.10">
    <property type="entry name" value="DD-peptidase/beta-lactamase superfamily"/>
    <property type="match status" value="1"/>
</dbReference>
<keyword evidence="5" id="KW-1185">Reference proteome</keyword>
<proteinExistence type="predicted"/>
<keyword evidence="1" id="KW-0472">Membrane</keyword>
<dbReference type="Pfam" id="PF00905">
    <property type="entry name" value="Transpeptidase"/>
    <property type="match status" value="1"/>
</dbReference>
<dbReference type="GO" id="GO:0071555">
    <property type="term" value="P:cell wall organization"/>
    <property type="evidence" value="ECO:0007669"/>
    <property type="project" value="TreeGrafter"/>
</dbReference>
<dbReference type="InterPro" id="IPR050515">
    <property type="entry name" value="Beta-lactam/transpept"/>
</dbReference>
<dbReference type="GO" id="GO:0008658">
    <property type="term" value="F:penicillin binding"/>
    <property type="evidence" value="ECO:0007669"/>
    <property type="project" value="InterPro"/>
</dbReference>
<dbReference type="GO" id="GO:0071972">
    <property type="term" value="F:peptidoglycan L,D-transpeptidase activity"/>
    <property type="evidence" value="ECO:0007669"/>
    <property type="project" value="TreeGrafter"/>
</dbReference>
<name>F6B4P0_DESCC</name>
<dbReference type="Gene3D" id="3.90.1310.10">
    <property type="entry name" value="Penicillin-binding protein 2a (Domain 2)"/>
    <property type="match status" value="1"/>
</dbReference>
<dbReference type="EC" id="2.4.1.129" evidence="4"/>
<protein>
    <submittedName>
        <fullName evidence="4">Peptidoglycan glycosyltransferase</fullName>
        <ecNumber evidence="4">2.4.1.129</ecNumber>
    </submittedName>
</protein>
<dbReference type="GO" id="GO:0016757">
    <property type="term" value="F:glycosyltransferase activity"/>
    <property type="evidence" value="ECO:0007669"/>
    <property type="project" value="UniProtKB-KW"/>
</dbReference>
<dbReference type="EMBL" id="CP002736">
    <property type="protein sequence ID" value="AEF94152.1"/>
    <property type="molecule type" value="Genomic_DNA"/>
</dbReference>
<feature type="transmembrane region" description="Helical" evidence="1">
    <location>
        <begin position="7"/>
        <end position="28"/>
    </location>
</feature>
<dbReference type="InterPro" id="IPR012338">
    <property type="entry name" value="Beta-lactam/transpept-like"/>
</dbReference>
<keyword evidence="1" id="KW-1133">Transmembrane helix</keyword>
<evidence type="ECO:0000313" key="5">
    <source>
        <dbReference type="Proteomes" id="UP000009226"/>
    </source>
</evidence>
<feature type="domain" description="Penicillin-binding protein transpeptidase" evidence="2">
    <location>
        <begin position="157"/>
        <end position="467"/>
    </location>
</feature>
<organism evidence="4 5">
    <name type="scientific">Desulfotomaculum nigrificans (strain DSM 14880 / VKM B-2319 / CO-1-SRB)</name>
    <name type="common">Desulfotomaculum carboxydivorans</name>
    <dbReference type="NCBI Taxonomy" id="868595"/>
    <lineage>
        <taxon>Bacteria</taxon>
        <taxon>Bacillati</taxon>
        <taxon>Bacillota</taxon>
        <taxon>Clostridia</taxon>
        <taxon>Eubacteriales</taxon>
        <taxon>Desulfotomaculaceae</taxon>
        <taxon>Desulfotomaculum</taxon>
    </lineage>
</organism>
<evidence type="ECO:0000259" key="3">
    <source>
        <dbReference type="Pfam" id="PF21922"/>
    </source>
</evidence>
<dbReference type="PANTHER" id="PTHR30627:SF24">
    <property type="entry name" value="PENICILLIN-BINDING PROTEIN 4B"/>
    <property type="match status" value="1"/>
</dbReference>
<evidence type="ECO:0000256" key="1">
    <source>
        <dbReference type="SAM" id="Phobius"/>
    </source>
</evidence>
<keyword evidence="1" id="KW-0812">Transmembrane</keyword>
<evidence type="ECO:0000259" key="2">
    <source>
        <dbReference type="Pfam" id="PF00905"/>
    </source>
</evidence>
<evidence type="ECO:0000313" key="4">
    <source>
        <dbReference type="EMBL" id="AEF94152.1"/>
    </source>
</evidence>
<reference evidence="4 5" key="1">
    <citation type="submission" date="2011-05" db="EMBL/GenBank/DDBJ databases">
        <title>Complete sequence of Desulfotomaculum carboxydivorans CO-1-SRB.</title>
        <authorList>
            <consortium name="US DOE Joint Genome Institute"/>
            <person name="Lucas S."/>
            <person name="Han J."/>
            <person name="Lapidus A."/>
            <person name="Cheng J.-F."/>
            <person name="Goodwin L."/>
            <person name="Pitluck S."/>
            <person name="Peters L."/>
            <person name="Mikhailova N."/>
            <person name="Lu M."/>
            <person name="Han C."/>
            <person name="Tapia R."/>
            <person name="Land M."/>
            <person name="Hauser L."/>
            <person name="Kyrpides N."/>
            <person name="Ivanova N."/>
            <person name="Pagani I."/>
            <person name="Stams A."/>
            <person name="Plugge C."/>
            <person name="Muyzer G."/>
            <person name="Kuever J."/>
            <person name="Parshina S."/>
            <person name="Ivanova A."/>
            <person name="Nazina T."/>
            <person name="Woyke T."/>
        </authorList>
    </citation>
    <scope>NUCLEOTIDE SEQUENCE [LARGE SCALE GENOMIC DNA]</scope>
    <source>
        <strain evidence="5">DSM 14880 / VKM B-2319 / CO-1-SRB</strain>
    </source>
</reference>
<sequence length="474" mass="50080">MKQNIKKLGYALLSTFIILILYLTYLMVQQGEALANHPQNRRLAAKEAAIIRGTIYDRNGVKLAETRWLGDHGQRVYFTAGNVAPFAQVVGYVSEKYGSSGLEAAYGKQLLGLTDADAVKNIIDKILNRTPRGHDLVLTLDTRLQMIALQALHGHRGAVVALDPNTGAVLAMASSPAYDTNTIGNPGVWTYLNNNQNGAPLLNRATQGAYPPGSVMKIITGAGILANVQVQPGDTLSCPGYVVVDGSKIADNRAHGTVNFIKALAVSCNTYFAREGLKLGWDGFIDTANKFGLTKSPDLGIPVRSGTLATGERRTQSQLAESSFGQGDTLVSPLHMALAGAAIANNGVIMKPYLVQEIRTASGSTLQRAEVSPWLTATSPQIANIITQGMLGAVEWGTGTGAAIRGVRVAGKTGTAETKTARDPHSPPHSWFVGFAPADHPKVVVAVIVEKAGSGAAVATPIAREVMAAALFEH</sequence>
<feature type="domain" description="Penicillin binding protein A dimerisation" evidence="3">
    <location>
        <begin position="52"/>
        <end position="135"/>
    </location>
</feature>